<sequence>MGLLELPDRVLWSLVGFLEGVSATGGSVLSLCLLSKEWAVRLRGADEVWLRLCVLGYAGKTAQAQKVSGNIQHAQRAQQSQKQEGALLDSHSLVATGWERERAEDKNFPSGSEDCEERRGRKSETPVTSEWYWRFLEWSAAASAVRAGKARSSREDLRPLLIAAGLSNHEILRIVVLDDRADSCVFALCHDRATVSFWIVSSPSLFSPFSMNINSSSSSQQGKGGRGRYQCLCVISPSGWSSGGQRLLGGEDLWDPRLRLSDPLPCRSPLKSHQGPNMVFPLRLSFPREGFPSAAEDIEDVVHDGISLVCICTGVHPIFLTIRSFSRPWEWNFACVRTSGVLHWSFHCPVGGPVLCIPRVGPSHGRDHETQASPEEKGNGLRESRHRVCRVAFRPDGVPSASASSERLGGTSDLDIRGVLAFADAGGRVCVSSYHMHLQSGGGDSFAPVVHTQPLLEISLRESPLSLSLSHTAGESSDVPRGSPGIPFWVHPVLPLVVLADARGRRLMVFTFREGGKEREWGGEGRKRAEVRKAIERRIAEWESVGGGSFSGAPILSIVGWSPAVGLRQREPELGGAPAGSSVIPTLVECTVGAQGAGASFLCGHIRVIVFMGGLFVSSGRSRREGFSASHDGEMVQAVDVDEVLESIWAPGEGGCGVSICEDEMSEIIVGGSTQGTEVEVSCPVVAPSRRPERRRRGGGVRDPFCLLWRAAPQSCDSVQALRWSPAARALFLFMRRSHRLSRSRHRPSGCLQIRTVRILGIEEGKDASAVAVSACVARQEEGRDGGGGLHGTGRGGSSRRRGSLAAHLCGCLEPSGVCRVARYVLSVLRQCFGSSSSAAATAPQWTFFFLPLWGEGTGRGRGVGRAEGGSEGEGLLGDERGASVSGFRDTRDLIEGDECVEEALAERAGGNSVFSPPGPLEGRQRGASAAPYPSPSSGCDDKADLDAQRVSGALREVAAEAGEEWTCVEERGLQEAGGVLRLFGKSDWHGGLVALGCVSSRLLWVDARAQRLALRTSSGGASVSGRGGVSGALTVGQAAAAMQAVVREVELVCAEPACMNLVHASVRSAQESEARQ</sequence>
<dbReference type="EMBL" id="CDMZ01001942">
    <property type="protein sequence ID" value="CEM39605.1"/>
    <property type="molecule type" value="Genomic_DNA"/>
</dbReference>
<feature type="compositionally biased region" description="Low complexity" evidence="1">
    <location>
        <begin position="928"/>
        <end position="938"/>
    </location>
</feature>
<organism evidence="2">
    <name type="scientific">Chromera velia CCMP2878</name>
    <dbReference type="NCBI Taxonomy" id="1169474"/>
    <lineage>
        <taxon>Eukaryota</taxon>
        <taxon>Sar</taxon>
        <taxon>Alveolata</taxon>
        <taxon>Colpodellida</taxon>
        <taxon>Chromeraceae</taxon>
        <taxon>Chromera</taxon>
    </lineage>
</organism>
<feature type="compositionally biased region" description="Gly residues" evidence="1">
    <location>
        <begin position="862"/>
        <end position="876"/>
    </location>
</feature>
<protein>
    <recommendedName>
        <fullName evidence="3">F-box domain-containing protein</fullName>
    </recommendedName>
</protein>
<dbReference type="AlphaFoldDB" id="A0A0G4H6W5"/>
<name>A0A0G4H6W5_9ALVE</name>
<feature type="region of interest" description="Disordered" evidence="1">
    <location>
        <begin position="911"/>
        <end position="944"/>
    </location>
</feature>
<accession>A0A0G4H6W5</accession>
<reference evidence="2" key="1">
    <citation type="submission" date="2014-11" db="EMBL/GenBank/DDBJ databases">
        <authorList>
            <person name="Otto D Thomas"/>
            <person name="Naeem Raeece"/>
        </authorList>
    </citation>
    <scope>NUCLEOTIDE SEQUENCE</scope>
</reference>
<gene>
    <name evidence="2" type="ORF">Cvel_24946</name>
</gene>
<evidence type="ECO:0000256" key="1">
    <source>
        <dbReference type="SAM" id="MobiDB-lite"/>
    </source>
</evidence>
<evidence type="ECO:0000313" key="2">
    <source>
        <dbReference type="EMBL" id="CEM39605.1"/>
    </source>
</evidence>
<proteinExistence type="predicted"/>
<feature type="region of interest" description="Disordered" evidence="1">
    <location>
        <begin position="101"/>
        <end position="121"/>
    </location>
</feature>
<feature type="compositionally biased region" description="Basic and acidic residues" evidence="1">
    <location>
        <begin position="364"/>
        <end position="383"/>
    </location>
</feature>
<evidence type="ECO:0008006" key="3">
    <source>
        <dbReference type="Google" id="ProtNLM"/>
    </source>
</evidence>
<feature type="region of interest" description="Disordered" evidence="1">
    <location>
        <begin position="862"/>
        <end position="888"/>
    </location>
</feature>
<dbReference type="VEuPathDB" id="CryptoDB:Cvel_24946"/>
<feature type="region of interest" description="Disordered" evidence="1">
    <location>
        <begin position="362"/>
        <end position="384"/>
    </location>
</feature>